<reference evidence="1 2" key="1">
    <citation type="submission" date="2018-11" db="EMBL/GenBank/DDBJ databases">
        <authorList>
            <consortium name="Pathogen Informatics"/>
        </authorList>
    </citation>
    <scope>NUCLEOTIDE SEQUENCE [LARGE SCALE GENOMIC DNA]</scope>
</reference>
<dbReference type="AlphaFoldDB" id="A0A3P7K6L6"/>
<proteinExistence type="predicted"/>
<dbReference type="Proteomes" id="UP000270094">
    <property type="component" value="Unassembled WGS sequence"/>
</dbReference>
<keyword evidence="2" id="KW-1185">Reference proteome</keyword>
<gene>
    <name evidence="1" type="ORF">SVUK_LOCUS1963</name>
</gene>
<evidence type="ECO:0000313" key="1">
    <source>
        <dbReference type="EMBL" id="VDM66965.1"/>
    </source>
</evidence>
<dbReference type="EMBL" id="UYYB01004173">
    <property type="protein sequence ID" value="VDM66965.1"/>
    <property type="molecule type" value="Genomic_DNA"/>
</dbReference>
<name>A0A3P7K6L6_STRVU</name>
<protein>
    <submittedName>
        <fullName evidence="1">Uncharacterized protein</fullName>
    </submittedName>
</protein>
<accession>A0A3P7K6L6</accession>
<evidence type="ECO:0000313" key="2">
    <source>
        <dbReference type="Proteomes" id="UP000270094"/>
    </source>
</evidence>
<organism evidence="1 2">
    <name type="scientific">Strongylus vulgaris</name>
    <name type="common">Blood worm</name>
    <dbReference type="NCBI Taxonomy" id="40348"/>
    <lineage>
        <taxon>Eukaryota</taxon>
        <taxon>Metazoa</taxon>
        <taxon>Ecdysozoa</taxon>
        <taxon>Nematoda</taxon>
        <taxon>Chromadorea</taxon>
        <taxon>Rhabditida</taxon>
        <taxon>Rhabditina</taxon>
        <taxon>Rhabditomorpha</taxon>
        <taxon>Strongyloidea</taxon>
        <taxon>Strongylidae</taxon>
        <taxon>Strongylus</taxon>
    </lineage>
</organism>
<sequence>MRTVRKKQLGIMPNAEITATAISTIELTNKYEYQYGRQNNRDARCRARPRERRLHGVGVDTQPVGVVMVNEHCLVDAWLEAVAKGSLLVGDVPLLIASVDFAQLQARESIKENFAHRQSSVLSVERGQPITVSLLCKVVPLLAIFRNETWRRCCFDAFAK</sequence>